<dbReference type="RefSeq" id="WP_390356358.1">
    <property type="nucleotide sequence ID" value="NZ_JBHUIZ010000012.1"/>
</dbReference>
<protein>
    <submittedName>
        <fullName evidence="1">Uncharacterized protein</fullName>
    </submittedName>
</protein>
<proteinExistence type="predicted"/>
<evidence type="ECO:0000313" key="1">
    <source>
        <dbReference type="EMBL" id="MDY0395397.1"/>
    </source>
</evidence>
<reference evidence="1 2" key="1">
    <citation type="submission" date="2023-10" db="EMBL/GenBank/DDBJ databases">
        <title>Virgibacillus halophilus 5B73C genome.</title>
        <authorList>
            <person name="Miliotis G."/>
            <person name="Sengupta P."/>
            <person name="Hameed A."/>
            <person name="Chuvochina M."/>
            <person name="Mcdonagh F."/>
            <person name="Simpson A.C."/>
            <person name="Singh N.K."/>
            <person name="Rekha P.D."/>
            <person name="Raman K."/>
            <person name="Hugenholtz P."/>
            <person name="Venkateswaran K."/>
        </authorList>
    </citation>
    <scope>NUCLEOTIDE SEQUENCE [LARGE SCALE GENOMIC DNA]</scope>
    <source>
        <strain evidence="1 2">5B73C</strain>
    </source>
</reference>
<name>A0ABU5C7U5_9BACI</name>
<evidence type="ECO:0000313" key="2">
    <source>
        <dbReference type="Proteomes" id="UP001281447"/>
    </source>
</evidence>
<dbReference type="EMBL" id="JAWDIP010000003">
    <property type="protein sequence ID" value="MDY0395397.1"/>
    <property type="molecule type" value="Genomic_DNA"/>
</dbReference>
<sequence length="79" mass="9145">MQLTLFDNEHEEVTIPADVISPLECSKGVKTAAFREVQDQWSKYVHAVQQFEGCSWFEARGLVVKHRESQEPIRVIWEG</sequence>
<dbReference type="Proteomes" id="UP001281447">
    <property type="component" value="Unassembled WGS sequence"/>
</dbReference>
<accession>A0ABU5C7U5</accession>
<keyword evidence="2" id="KW-1185">Reference proteome</keyword>
<comment type="caution">
    <text evidence="1">The sequence shown here is derived from an EMBL/GenBank/DDBJ whole genome shotgun (WGS) entry which is preliminary data.</text>
</comment>
<gene>
    <name evidence="1" type="ORF">RWE15_14345</name>
</gene>
<organism evidence="1 2">
    <name type="scientific">Tigheibacillus halophilus</name>
    <dbReference type="NCBI Taxonomy" id="361280"/>
    <lineage>
        <taxon>Bacteria</taxon>
        <taxon>Bacillati</taxon>
        <taxon>Bacillota</taxon>
        <taxon>Bacilli</taxon>
        <taxon>Bacillales</taxon>
        <taxon>Bacillaceae</taxon>
        <taxon>Tigheibacillus</taxon>
    </lineage>
</organism>